<dbReference type="AlphaFoldDB" id="A0A6C0JF38"/>
<proteinExistence type="predicted"/>
<name>A0A6C0JF38_9ZZZZ</name>
<protein>
    <submittedName>
        <fullName evidence="1">Uncharacterized protein</fullName>
    </submittedName>
</protein>
<sequence length="120" mass="14216">MNIIFLIHLFFLITVLIVPFTNDKRNLEFYSILIPFLFFHWSVNDDTCALTQAEIAITGKKKEDSFMHQIVSPIYKMDDTEANKLTKTVFFALWGFVQYRLGRFDMFIDDFKDLMTGKRI</sequence>
<evidence type="ECO:0000313" key="1">
    <source>
        <dbReference type="EMBL" id="QHU03531.1"/>
    </source>
</evidence>
<accession>A0A6C0JF38</accession>
<reference evidence="1" key="1">
    <citation type="journal article" date="2020" name="Nature">
        <title>Giant virus diversity and host interactions through global metagenomics.</title>
        <authorList>
            <person name="Schulz F."/>
            <person name="Roux S."/>
            <person name="Paez-Espino D."/>
            <person name="Jungbluth S."/>
            <person name="Walsh D.A."/>
            <person name="Denef V.J."/>
            <person name="McMahon K.D."/>
            <person name="Konstantinidis K.T."/>
            <person name="Eloe-Fadrosh E.A."/>
            <person name="Kyrpides N.C."/>
            <person name="Woyke T."/>
        </authorList>
    </citation>
    <scope>NUCLEOTIDE SEQUENCE</scope>
    <source>
        <strain evidence="1">GVMAG-M-3300027206-1</strain>
    </source>
</reference>
<dbReference type="EMBL" id="MN740383">
    <property type="protein sequence ID" value="QHU03531.1"/>
    <property type="molecule type" value="Genomic_DNA"/>
</dbReference>
<organism evidence="1">
    <name type="scientific">viral metagenome</name>
    <dbReference type="NCBI Taxonomy" id="1070528"/>
    <lineage>
        <taxon>unclassified sequences</taxon>
        <taxon>metagenomes</taxon>
        <taxon>organismal metagenomes</taxon>
    </lineage>
</organism>